<feature type="transmembrane region" description="Helical" evidence="13">
    <location>
        <begin position="42"/>
        <end position="62"/>
    </location>
</feature>
<keyword evidence="8" id="KW-0249">Electron transport</keyword>
<feature type="transmembrane region" description="Helical" evidence="13">
    <location>
        <begin position="143"/>
        <end position="162"/>
    </location>
</feature>
<evidence type="ECO:0000256" key="2">
    <source>
        <dbReference type="ARBA" id="ARBA00004651"/>
    </source>
</evidence>
<comment type="cofactor">
    <cofactor evidence="1">
        <name>heme b</name>
        <dbReference type="ChEBI" id="CHEBI:60344"/>
    </cofactor>
</comment>
<dbReference type="SUPFAM" id="SSF81342">
    <property type="entry name" value="Transmembrane di-heme cytochromes"/>
    <property type="match status" value="1"/>
</dbReference>
<evidence type="ECO:0000256" key="12">
    <source>
        <dbReference type="ARBA" id="ARBA00037975"/>
    </source>
</evidence>
<organism evidence="15 16">
    <name type="scientific">Pseudomonas oryzihabitans</name>
    <dbReference type="NCBI Taxonomy" id="47885"/>
    <lineage>
        <taxon>Bacteria</taxon>
        <taxon>Pseudomonadati</taxon>
        <taxon>Pseudomonadota</taxon>
        <taxon>Gammaproteobacteria</taxon>
        <taxon>Pseudomonadales</taxon>
        <taxon>Pseudomonadaceae</taxon>
        <taxon>Pseudomonas</taxon>
    </lineage>
</organism>
<dbReference type="GO" id="GO:0005886">
    <property type="term" value="C:plasma membrane"/>
    <property type="evidence" value="ECO:0007669"/>
    <property type="project" value="UniProtKB-SubCell"/>
</dbReference>
<dbReference type="GO" id="GO:0009055">
    <property type="term" value="F:electron transfer activity"/>
    <property type="evidence" value="ECO:0007669"/>
    <property type="project" value="InterPro"/>
</dbReference>
<evidence type="ECO:0000256" key="10">
    <source>
        <dbReference type="ARBA" id="ARBA00023004"/>
    </source>
</evidence>
<feature type="domain" description="Cytochrome b561 bacterial/Ni-hydrogenase" evidence="14">
    <location>
        <begin position="5"/>
        <end position="173"/>
    </location>
</feature>
<gene>
    <name evidence="15" type="ORF">APT59_18790</name>
</gene>
<sequence length="177" mass="19822">MAVARYTGFAQALHWLTVALLCLLLPFVWVAENFPPGPVRTLWYLLHESTGISVFLLILIRLTWRWRHPAPPANPRDGRLLRLLAGLNHGLLYAVLLMMPVTGYLMAGQGQPVPVFGLFSLPGFPRHEALGILANRIHVAGQFAVYGLVMLHVAAVVWHVAIRRDGTLERMLPEQRP</sequence>
<feature type="transmembrane region" description="Helical" evidence="13">
    <location>
        <begin position="83"/>
        <end position="107"/>
    </location>
</feature>
<dbReference type="RefSeq" id="WP_059316252.1">
    <property type="nucleotide sequence ID" value="NZ_CP013987.1"/>
</dbReference>
<dbReference type="Pfam" id="PF01292">
    <property type="entry name" value="Ni_hydr_CYTB"/>
    <property type="match status" value="1"/>
</dbReference>
<evidence type="ECO:0000259" key="14">
    <source>
        <dbReference type="Pfam" id="PF01292"/>
    </source>
</evidence>
<dbReference type="InterPro" id="IPR016174">
    <property type="entry name" value="Di-haem_cyt_TM"/>
</dbReference>
<dbReference type="GO" id="GO:0020037">
    <property type="term" value="F:heme binding"/>
    <property type="evidence" value="ECO:0007669"/>
    <property type="project" value="TreeGrafter"/>
</dbReference>
<reference evidence="15 16" key="1">
    <citation type="submission" date="2016-01" db="EMBL/GenBank/DDBJ databases">
        <title>Annotation of Pseudomonas oryzihabitans USDA-ARS-USMARC-56511.</title>
        <authorList>
            <person name="Harhay G.P."/>
            <person name="Harhay D.M."/>
            <person name="Smith T.P.L."/>
            <person name="Bono J.L."/>
            <person name="Heaton M.P."/>
            <person name="Clawson M.L."/>
            <person name="Chitko-Mckown C.G."/>
            <person name="Capik S.F."/>
            <person name="DeDonder K.D."/>
            <person name="Apley M.D."/>
            <person name="Lubbers B.V."/>
            <person name="White B.J."/>
            <person name="Larson R.L."/>
        </authorList>
    </citation>
    <scope>NUCLEOTIDE SEQUENCE [LARGE SCALE GENOMIC DNA]</scope>
    <source>
        <strain evidence="15 16">USDA-ARS-USMARC-56511</strain>
    </source>
</reference>
<keyword evidence="9 13" id="KW-1133">Transmembrane helix</keyword>
<keyword evidence="7" id="KW-0479">Metal-binding</keyword>
<evidence type="ECO:0000256" key="1">
    <source>
        <dbReference type="ARBA" id="ARBA00001970"/>
    </source>
</evidence>
<evidence type="ECO:0000256" key="8">
    <source>
        <dbReference type="ARBA" id="ARBA00022982"/>
    </source>
</evidence>
<keyword evidence="5" id="KW-0349">Heme</keyword>
<keyword evidence="3" id="KW-0813">Transport</keyword>
<keyword evidence="11 13" id="KW-0472">Membrane</keyword>
<dbReference type="AlphaFoldDB" id="A0A0U4WKZ0"/>
<dbReference type="InterPro" id="IPR011577">
    <property type="entry name" value="Cyt_b561_bac/Ni-Hgenase"/>
</dbReference>
<feature type="transmembrane region" description="Helical" evidence="13">
    <location>
        <begin position="12"/>
        <end position="30"/>
    </location>
</feature>
<dbReference type="KEGG" id="por:APT59_18790"/>
<keyword evidence="10" id="KW-0408">Iron</keyword>
<dbReference type="GO" id="GO:0046872">
    <property type="term" value="F:metal ion binding"/>
    <property type="evidence" value="ECO:0007669"/>
    <property type="project" value="UniProtKB-KW"/>
</dbReference>
<evidence type="ECO:0000256" key="11">
    <source>
        <dbReference type="ARBA" id="ARBA00023136"/>
    </source>
</evidence>
<dbReference type="EMBL" id="CP013987">
    <property type="protein sequence ID" value="ALZ86146.1"/>
    <property type="molecule type" value="Genomic_DNA"/>
</dbReference>
<dbReference type="PANTHER" id="PTHR30529">
    <property type="entry name" value="CYTOCHROME B561"/>
    <property type="match status" value="1"/>
</dbReference>
<evidence type="ECO:0000256" key="4">
    <source>
        <dbReference type="ARBA" id="ARBA00022475"/>
    </source>
</evidence>
<accession>A0A0U4WKZ0</accession>
<keyword evidence="4" id="KW-1003">Cell membrane</keyword>
<evidence type="ECO:0000313" key="15">
    <source>
        <dbReference type="EMBL" id="ALZ86146.1"/>
    </source>
</evidence>
<name>A0A0U4WKZ0_9PSED</name>
<proteinExistence type="inferred from homology"/>
<evidence type="ECO:0000256" key="5">
    <source>
        <dbReference type="ARBA" id="ARBA00022617"/>
    </source>
</evidence>
<comment type="similarity">
    <text evidence="12">Belongs to the cytochrome b561 family.</text>
</comment>
<dbReference type="PANTHER" id="PTHR30529:SF1">
    <property type="entry name" value="CYTOCHROME B561 HOMOLOG 2"/>
    <property type="match status" value="1"/>
</dbReference>
<evidence type="ECO:0000256" key="9">
    <source>
        <dbReference type="ARBA" id="ARBA00022989"/>
    </source>
</evidence>
<dbReference type="Proteomes" id="UP000064137">
    <property type="component" value="Chromosome"/>
</dbReference>
<evidence type="ECO:0000256" key="3">
    <source>
        <dbReference type="ARBA" id="ARBA00022448"/>
    </source>
</evidence>
<evidence type="ECO:0000256" key="7">
    <source>
        <dbReference type="ARBA" id="ARBA00022723"/>
    </source>
</evidence>
<dbReference type="InterPro" id="IPR052168">
    <property type="entry name" value="Cytochrome_b561_oxidase"/>
</dbReference>
<dbReference type="OrthoDB" id="8589936at2"/>
<evidence type="ECO:0000256" key="13">
    <source>
        <dbReference type="SAM" id="Phobius"/>
    </source>
</evidence>
<protein>
    <submittedName>
        <fullName evidence="15">Cytochrome B</fullName>
    </submittedName>
</protein>
<dbReference type="GO" id="GO:0022904">
    <property type="term" value="P:respiratory electron transport chain"/>
    <property type="evidence" value="ECO:0007669"/>
    <property type="project" value="InterPro"/>
</dbReference>
<keyword evidence="6 13" id="KW-0812">Transmembrane</keyword>
<comment type="subcellular location">
    <subcellularLocation>
        <location evidence="2">Cell membrane</location>
        <topology evidence="2">Multi-pass membrane protein</topology>
    </subcellularLocation>
</comment>
<evidence type="ECO:0000313" key="16">
    <source>
        <dbReference type="Proteomes" id="UP000064137"/>
    </source>
</evidence>
<evidence type="ECO:0000256" key="6">
    <source>
        <dbReference type="ARBA" id="ARBA00022692"/>
    </source>
</evidence>